<dbReference type="EMBL" id="JAODUO010001073">
    <property type="protein sequence ID" value="KAK2171363.1"/>
    <property type="molecule type" value="Genomic_DNA"/>
</dbReference>
<evidence type="ECO:0008006" key="4">
    <source>
        <dbReference type="Google" id="ProtNLM"/>
    </source>
</evidence>
<dbReference type="Gene3D" id="3.40.50.2060">
    <property type="match status" value="1"/>
</dbReference>
<name>A0AAD9KGU2_RIDPI</name>
<dbReference type="InterPro" id="IPR027482">
    <property type="entry name" value="Sec1-like_dom2"/>
</dbReference>
<dbReference type="SUPFAM" id="SSF56815">
    <property type="entry name" value="Sec1/munc18-like (SM) proteins"/>
    <property type="match status" value="1"/>
</dbReference>
<dbReference type="FunFam" id="3.40.50.2060:FF:000002">
    <property type="entry name" value="sec1 family domain-containing protein 1"/>
    <property type="match status" value="1"/>
</dbReference>
<reference evidence="2" key="1">
    <citation type="journal article" date="2023" name="Mol. Biol. Evol.">
        <title>Third-Generation Sequencing Reveals the Adaptive Role of the Epigenome in Three Deep-Sea Polychaetes.</title>
        <authorList>
            <person name="Perez M."/>
            <person name="Aroh O."/>
            <person name="Sun Y."/>
            <person name="Lan Y."/>
            <person name="Juniper S.K."/>
            <person name="Young C.R."/>
            <person name="Angers B."/>
            <person name="Qian P.Y."/>
        </authorList>
    </citation>
    <scope>NUCLEOTIDE SEQUENCE</scope>
    <source>
        <strain evidence="2">R07B-5</strain>
    </source>
</reference>
<protein>
    <recommendedName>
        <fullName evidence="4">Sec1 family domain-containing protein 1</fullName>
    </recommendedName>
</protein>
<gene>
    <name evidence="2" type="ORF">NP493_1068g00019</name>
</gene>
<dbReference type="Proteomes" id="UP001209878">
    <property type="component" value="Unassembled WGS sequence"/>
</dbReference>
<organism evidence="2 3">
    <name type="scientific">Ridgeia piscesae</name>
    <name type="common">Tubeworm</name>
    <dbReference type="NCBI Taxonomy" id="27915"/>
    <lineage>
        <taxon>Eukaryota</taxon>
        <taxon>Metazoa</taxon>
        <taxon>Spiralia</taxon>
        <taxon>Lophotrochozoa</taxon>
        <taxon>Annelida</taxon>
        <taxon>Polychaeta</taxon>
        <taxon>Sedentaria</taxon>
        <taxon>Canalipalpata</taxon>
        <taxon>Sabellida</taxon>
        <taxon>Siboglinidae</taxon>
        <taxon>Ridgeia</taxon>
    </lineage>
</organism>
<dbReference type="Pfam" id="PF00995">
    <property type="entry name" value="Sec1"/>
    <property type="match status" value="1"/>
</dbReference>
<comment type="similarity">
    <text evidence="1">Belongs to the STXBP/unc-18/SEC1 family.</text>
</comment>
<keyword evidence="3" id="KW-1185">Reference proteome</keyword>
<accession>A0AAD9KGU2</accession>
<dbReference type="Gene3D" id="3.40.50.1910">
    <property type="match status" value="1"/>
</dbReference>
<dbReference type="InterPro" id="IPR043127">
    <property type="entry name" value="Sec-1-like_dom3a"/>
</dbReference>
<dbReference type="GO" id="GO:0016192">
    <property type="term" value="P:vesicle-mediated transport"/>
    <property type="evidence" value="ECO:0007669"/>
    <property type="project" value="InterPro"/>
</dbReference>
<dbReference type="AlphaFoldDB" id="A0AAD9KGU2"/>
<evidence type="ECO:0000256" key="1">
    <source>
        <dbReference type="ARBA" id="ARBA00009884"/>
    </source>
</evidence>
<dbReference type="Gene3D" id="3.90.830.10">
    <property type="entry name" value="Syntaxin Binding Protein 1, Chain A, domain 2"/>
    <property type="match status" value="1"/>
</dbReference>
<dbReference type="PIRSF" id="PIRSF005715">
    <property type="entry name" value="VPS45_Sec1"/>
    <property type="match status" value="1"/>
</dbReference>
<sequence length="673" mass="76060">MRMLNFNVAATKTSLTEPQWKVLIYDTWGQDIISPLLSVKDLRDCGVTLHMLINSDREPIPDVPAIYFVMPTDDNVQRICKDFHNQLYETYNLNFISAISRQKLEDLALASVQTNSVTQISKVFDQYLNFISLEDDMFCLQHKNSEAISYYAINRGDVKDTEVEAIMDSIVDSLFSVFVTMGQVPVIRAPRGNAAEMVATKLDKKLRDNIRDMRHSLFNTDMVQAGQFSFQRPLLVLLDRNIDLATPLHHTWTYQALAHDVLSLKLNRVEIEEVVDIRSSSGAVRPRSKTKSYDLNHSDSFWQQHKGSPFPQVAEAVQEELESYRSQEEEVKRLKTAMGLEGEDDSAIGMLSDHTAKITSAVSSLPELLEKKRLIDMHMNIATAMLEQIKARKLDMFFEAEEKLMSKSSLDKTVMDIVTDPEATVPEDKMRLFIISLICGGHLSENEVDQYCLSLEAANCDLAPLQYVRRWRSYAKMSVASSAYVGGGTKTVSMFSKLVSQASQFAMEGVKNLVVKKHNLPVTKVVDALMELKSNQETDDYRYFDPKLLRATDSNSVPRNRSPFQEAVVFVVGGGNYIEYQNLVDYLKSKSTGVNMRRITYGCSELLNASQFLKQVSTSFLIIFISASSKDMMFVYLLKSPWHSHFAKSSVAVHRDDNIALYTCGVITCLAAI</sequence>
<evidence type="ECO:0000313" key="2">
    <source>
        <dbReference type="EMBL" id="KAK2171363.1"/>
    </source>
</evidence>
<dbReference type="PANTHER" id="PTHR11679">
    <property type="entry name" value="VESICLE PROTEIN SORTING-ASSOCIATED"/>
    <property type="match status" value="1"/>
</dbReference>
<comment type="caution">
    <text evidence="2">The sequence shown here is derived from an EMBL/GenBank/DDBJ whole genome shotgun (WGS) entry which is preliminary data.</text>
</comment>
<dbReference type="InterPro" id="IPR043154">
    <property type="entry name" value="Sec-1-like_dom1"/>
</dbReference>
<dbReference type="InterPro" id="IPR036045">
    <property type="entry name" value="Sec1-like_sf"/>
</dbReference>
<dbReference type="InterPro" id="IPR001619">
    <property type="entry name" value="Sec1-like"/>
</dbReference>
<dbReference type="Gene3D" id="1.25.40.60">
    <property type="match status" value="1"/>
</dbReference>
<proteinExistence type="inferred from homology"/>
<evidence type="ECO:0000313" key="3">
    <source>
        <dbReference type="Proteomes" id="UP001209878"/>
    </source>
</evidence>